<protein>
    <submittedName>
        <fullName evidence="1">Putative ovule protein</fullName>
    </submittedName>
</protein>
<evidence type="ECO:0000313" key="1">
    <source>
        <dbReference type="EMBL" id="JAP14968.1"/>
    </source>
</evidence>
<name>A0A0V0H3S6_SOLCH</name>
<reference evidence="1" key="1">
    <citation type="submission" date="2015-12" db="EMBL/GenBank/DDBJ databases">
        <title>Gene expression during late stages of embryo sac development: a critical building block for successful pollen-pistil interactions.</title>
        <authorList>
            <person name="Liu Y."/>
            <person name="Joly V."/>
            <person name="Sabar M."/>
            <person name="Matton D.P."/>
        </authorList>
    </citation>
    <scope>NUCLEOTIDE SEQUENCE</scope>
</reference>
<accession>A0A0V0H3S6</accession>
<organism evidence="1">
    <name type="scientific">Solanum chacoense</name>
    <name type="common">Chaco potato</name>
    <dbReference type="NCBI Taxonomy" id="4108"/>
    <lineage>
        <taxon>Eukaryota</taxon>
        <taxon>Viridiplantae</taxon>
        <taxon>Streptophyta</taxon>
        <taxon>Embryophyta</taxon>
        <taxon>Tracheophyta</taxon>
        <taxon>Spermatophyta</taxon>
        <taxon>Magnoliopsida</taxon>
        <taxon>eudicotyledons</taxon>
        <taxon>Gunneridae</taxon>
        <taxon>Pentapetalae</taxon>
        <taxon>asterids</taxon>
        <taxon>lamiids</taxon>
        <taxon>Solanales</taxon>
        <taxon>Solanaceae</taxon>
        <taxon>Solanoideae</taxon>
        <taxon>Solaneae</taxon>
        <taxon>Solanum</taxon>
    </lineage>
</organism>
<dbReference type="EMBL" id="GEDG01025835">
    <property type="protein sequence ID" value="JAP14968.1"/>
    <property type="molecule type" value="Transcribed_RNA"/>
</dbReference>
<proteinExistence type="predicted"/>
<sequence>MISSHKTHTLKLKAEPDYHQGYHLIGAFMPNNSRGFLKNPKANLDFLRFVPYFCSNKNSKMRELEVGFEAGLSLYDMSCLNFIPRAYNKMETQSERGI</sequence>
<dbReference type="AlphaFoldDB" id="A0A0V0H3S6"/>